<evidence type="ECO:0000313" key="2">
    <source>
        <dbReference type="EMBL" id="GHE91310.1"/>
    </source>
</evidence>
<reference evidence="3" key="1">
    <citation type="journal article" date="2019" name="Int. J. Syst. Evol. Microbiol.">
        <title>The Global Catalogue of Microorganisms (GCM) 10K type strain sequencing project: providing services to taxonomists for standard genome sequencing and annotation.</title>
        <authorList>
            <consortium name="The Broad Institute Genomics Platform"/>
            <consortium name="The Broad Institute Genome Sequencing Center for Infectious Disease"/>
            <person name="Wu L."/>
            <person name="Ma J."/>
        </authorList>
    </citation>
    <scope>NUCLEOTIDE SEQUENCE [LARGE SCALE GENOMIC DNA]</scope>
    <source>
        <strain evidence="3">CGMCC 1.15922</strain>
    </source>
</reference>
<dbReference type="Pfam" id="PF07470">
    <property type="entry name" value="Glyco_hydro_88"/>
    <property type="match status" value="1"/>
</dbReference>
<organism evidence="2 3">
    <name type="scientific">Thalassotalea profundi</name>
    <dbReference type="NCBI Taxonomy" id="2036687"/>
    <lineage>
        <taxon>Bacteria</taxon>
        <taxon>Pseudomonadati</taxon>
        <taxon>Pseudomonadota</taxon>
        <taxon>Gammaproteobacteria</taxon>
        <taxon>Alteromonadales</taxon>
        <taxon>Colwelliaceae</taxon>
        <taxon>Thalassotalea</taxon>
    </lineage>
</organism>
<keyword evidence="1" id="KW-0378">Hydrolase</keyword>
<evidence type="ECO:0000256" key="1">
    <source>
        <dbReference type="ARBA" id="ARBA00022801"/>
    </source>
</evidence>
<gene>
    <name evidence="2" type="ORF">GCM10011501_21040</name>
</gene>
<dbReference type="SUPFAM" id="SSF48208">
    <property type="entry name" value="Six-hairpin glycosidases"/>
    <property type="match status" value="1"/>
</dbReference>
<dbReference type="InterPro" id="IPR010905">
    <property type="entry name" value="Glyco_hydro_88"/>
</dbReference>
<accession>A0ABQ3ISK8</accession>
<dbReference type="InterPro" id="IPR012341">
    <property type="entry name" value="6hp_glycosidase-like_sf"/>
</dbReference>
<sequence>MLKESFFSKVVELADDSIKRYSATKLKWQWGEALFTYALLRLDQEMGTNRYLPYCKDYLDAHIEKGYRVDQSDTAAPALTAFAVYQLTGEPQYKTIVDRVVKYMKTTERVLEYMPNHLGNSPEGWLYPKSVWVDSVMMYGVFTSWYGKAAKDDEMYDFARRQPVLFSQYLQDPKDKLFYHSYWTKLKCTYPRNKLYWGRGNGWVIAGFPLVLENLSENSEERQQAISIFQQTSEALLPYQREDGFYETVFNKVGKTYKESSATALIASGWLQGVAEGYLDEKFKQPAIKAFEAVVNSLENKDNLLSMPMISAPTIPTPFIPYLAYKYTPKHNDWHYGLASLMFAAINYHKLMTKENSQNSVSEVVNAAHN</sequence>
<dbReference type="EMBL" id="BNAH01000007">
    <property type="protein sequence ID" value="GHE91310.1"/>
    <property type="molecule type" value="Genomic_DNA"/>
</dbReference>
<evidence type="ECO:0000313" key="3">
    <source>
        <dbReference type="Proteomes" id="UP000626370"/>
    </source>
</evidence>
<dbReference type="PANTHER" id="PTHR33886:SF8">
    <property type="entry name" value="UNSATURATED RHAMNOGALACTURONAN HYDROLASE (EUROFUNG)"/>
    <property type="match status" value="1"/>
</dbReference>
<proteinExistence type="predicted"/>
<comment type="caution">
    <text evidence="2">The sequence shown here is derived from an EMBL/GenBank/DDBJ whole genome shotgun (WGS) entry which is preliminary data.</text>
</comment>
<name>A0ABQ3ISK8_9GAMM</name>
<dbReference type="Gene3D" id="1.50.10.10">
    <property type="match status" value="1"/>
</dbReference>
<dbReference type="InterPro" id="IPR008928">
    <property type="entry name" value="6-hairpin_glycosidase_sf"/>
</dbReference>
<dbReference type="Proteomes" id="UP000626370">
    <property type="component" value="Unassembled WGS sequence"/>
</dbReference>
<protein>
    <recommendedName>
        <fullName evidence="4">Glycoside hydrolase family 88 protein</fullName>
    </recommendedName>
</protein>
<dbReference type="PANTHER" id="PTHR33886">
    <property type="entry name" value="UNSATURATED RHAMNOGALACTURONAN HYDROLASE (EUROFUNG)"/>
    <property type="match status" value="1"/>
</dbReference>
<keyword evidence="3" id="KW-1185">Reference proteome</keyword>
<dbReference type="InterPro" id="IPR052043">
    <property type="entry name" value="PolySaccharide_Degr_Enz"/>
</dbReference>
<evidence type="ECO:0008006" key="4">
    <source>
        <dbReference type="Google" id="ProtNLM"/>
    </source>
</evidence>